<sequence length="93" mass="10993">MKPYIKPFLAFILIPPVRSFLLCAHRDRLNMKKPLNRGAIQGRLIASVQVAYHCHWHDPREHRDDMIVWTLQCVCISEEDRNLVPDQNQRQFG</sequence>
<dbReference type="EMBL" id="JABBWM010000020">
    <property type="protein sequence ID" value="KAG2110530.1"/>
    <property type="molecule type" value="Genomic_DNA"/>
</dbReference>
<organism evidence="2 3">
    <name type="scientific">Suillus discolor</name>
    <dbReference type="NCBI Taxonomy" id="1912936"/>
    <lineage>
        <taxon>Eukaryota</taxon>
        <taxon>Fungi</taxon>
        <taxon>Dikarya</taxon>
        <taxon>Basidiomycota</taxon>
        <taxon>Agaricomycotina</taxon>
        <taxon>Agaricomycetes</taxon>
        <taxon>Agaricomycetidae</taxon>
        <taxon>Boletales</taxon>
        <taxon>Suillineae</taxon>
        <taxon>Suillaceae</taxon>
        <taxon>Suillus</taxon>
    </lineage>
</organism>
<feature type="signal peptide" evidence="1">
    <location>
        <begin position="1"/>
        <end position="19"/>
    </location>
</feature>
<protein>
    <recommendedName>
        <fullName evidence="4">Secreted protein</fullName>
    </recommendedName>
</protein>
<dbReference type="AlphaFoldDB" id="A0A9P7FA86"/>
<dbReference type="GeneID" id="64690432"/>
<keyword evidence="1" id="KW-0732">Signal</keyword>
<accession>A0A9P7FA86</accession>
<keyword evidence="3" id="KW-1185">Reference proteome</keyword>
<proteinExistence type="predicted"/>
<comment type="caution">
    <text evidence="2">The sequence shown here is derived from an EMBL/GenBank/DDBJ whole genome shotgun (WGS) entry which is preliminary data.</text>
</comment>
<evidence type="ECO:0000313" key="2">
    <source>
        <dbReference type="EMBL" id="KAG2110530.1"/>
    </source>
</evidence>
<feature type="chain" id="PRO_5040451747" description="Secreted protein" evidence="1">
    <location>
        <begin position="20"/>
        <end position="93"/>
    </location>
</feature>
<evidence type="ECO:0000256" key="1">
    <source>
        <dbReference type="SAM" id="SignalP"/>
    </source>
</evidence>
<evidence type="ECO:0008006" key="4">
    <source>
        <dbReference type="Google" id="ProtNLM"/>
    </source>
</evidence>
<reference evidence="2" key="1">
    <citation type="journal article" date="2020" name="New Phytol.">
        <title>Comparative genomics reveals dynamic genome evolution in host specialist ectomycorrhizal fungi.</title>
        <authorList>
            <person name="Lofgren L.A."/>
            <person name="Nguyen N.H."/>
            <person name="Vilgalys R."/>
            <person name="Ruytinx J."/>
            <person name="Liao H.L."/>
            <person name="Branco S."/>
            <person name="Kuo A."/>
            <person name="LaButti K."/>
            <person name="Lipzen A."/>
            <person name="Andreopoulos W."/>
            <person name="Pangilinan J."/>
            <person name="Riley R."/>
            <person name="Hundley H."/>
            <person name="Na H."/>
            <person name="Barry K."/>
            <person name="Grigoriev I.V."/>
            <person name="Stajich J.E."/>
            <person name="Kennedy P.G."/>
        </authorList>
    </citation>
    <scope>NUCLEOTIDE SEQUENCE</scope>
    <source>
        <strain evidence="2">FC423</strain>
    </source>
</reference>
<dbReference type="RefSeq" id="XP_041294120.1">
    <property type="nucleotide sequence ID" value="XM_041428173.1"/>
</dbReference>
<evidence type="ECO:0000313" key="3">
    <source>
        <dbReference type="Proteomes" id="UP000823399"/>
    </source>
</evidence>
<name>A0A9P7FA86_9AGAM</name>
<gene>
    <name evidence="2" type="ORF">F5147DRAFT_127481</name>
</gene>
<dbReference type="Proteomes" id="UP000823399">
    <property type="component" value="Unassembled WGS sequence"/>
</dbReference>